<dbReference type="EMBL" id="SOEC01000004">
    <property type="protein sequence ID" value="TDX30931.1"/>
    <property type="molecule type" value="Genomic_DNA"/>
</dbReference>
<feature type="transmembrane region" description="Helical" evidence="1">
    <location>
        <begin position="77"/>
        <end position="105"/>
    </location>
</feature>
<dbReference type="PROSITE" id="PS51704">
    <property type="entry name" value="GP_PDE"/>
    <property type="match status" value="1"/>
</dbReference>
<keyword evidence="1" id="KW-1133">Transmembrane helix</keyword>
<dbReference type="InterPro" id="IPR017946">
    <property type="entry name" value="PLC-like_Pdiesterase_TIM-brl"/>
</dbReference>
<evidence type="ECO:0000313" key="3">
    <source>
        <dbReference type="EMBL" id="TDX30931.1"/>
    </source>
</evidence>
<feature type="transmembrane region" description="Helical" evidence="1">
    <location>
        <begin position="274"/>
        <end position="307"/>
    </location>
</feature>
<comment type="caution">
    <text evidence="3">The sequence shown here is derived from an EMBL/GenBank/DDBJ whole genome shotgun (WGS) entry which is preliminary data.</text>
</comment>
<dbReference type="Gene3D" id="3.20.20.190">
    <property type="entry name" value="Phosphatidylinositol (PI) phosphodiesterase"/>
    <property type="match status" value="1"/>
</dbReference>
<dbReference type="Pfam" id="PF03009">
    <property type="entry name" value="GDPD"/>
    <property type="match status" value="1"/>
</dbReference>
<dbReference type="Proteomes" id="UP000294489">
    <property type="component" value="Unassembled WGS sequence"/>
</dbReference>
<protein>
    <submittedName>
        <fullName evidence="3">Glycerophosphoryl diester phosphodiesterase</fullName>
    </submittedName>
</protein>
<keyword evidence="1" id="KW-0472">Membrane</keyword>
<dbReference type="InterPro" id="IPR030395">
    <property type="entry name" value="GP_PDE_dom"/>
</dbReference>
<evidence type="ECO:0000259" key="2">
    <source>
        <dbReference type="PROSITE" id="PS51704"/>
    </source>
</evidence>
<dbReference type="GO" id="GO:0008081">
    <property type="term" value="F:phosphoric diester hydrolase activity"/>
    <property type="evidence" value="ECO:0007669"/>
    <property type="project" value="InterPro"/>
</dbReference>
<feature type="transmembrane region" description="Helical" evidence="1">
    <location>
        <begin position="232"/>
        <end position="254"/>
    </location>
</feature>
<dbReference type="InterPro" id="IPR018476">
    <property type="entry name" value="GlyceroP-diester-Pdiesterase_M"/>
</dbReference>
<name>A0A4V6QAU7_9GAMM</name>
<dbReference type="OrthoDB" id="9795622at2"/>
<feature type="domain" description="GP-PDE" evidence="2">
    <location>
        <begin position="357"/>
        <end position="588"/>
    </location>
</feature>
<evidence type="ECO:0000313" key="4">
    <source>
        <dbReference type="Proteomes" id="UP000294489"/>
    </source>
</evidence>
<evidence type="ECO:0000256" key="1">
    <source>
        <dbReference type="SAM" id="Phobius"/>
    </source>
</evidence>
<gene>
    <name evidence="3" type="ORF">DFO67_104192</name>
</gene>
<dbReference type="GO" id="GO:0006629">
    <property type="term" value="P:lipid metabolic process"/>
    <property type="evidence" value="ECO:0007669"/>
    <property type="project" value="InterPro"/>
</dbReference>
<dbReference type="SUPFAM" id="SSF51695">
    <property type="entry name" value="PLC-like phosphodiesterases"/>
    <property type="match status" value="1"/>
</dbReference>
<organism evidence="3 4">
    <name type="scientific">Modicisalibacter xianhensis</name>
    <dbReference type="NCBI Taxonomy" id="442341"/>
    <lineage>
        <taxon>Bacteria</taxon>
        <taxon>Pseudomonadati</taxon>
        <taxon>Pseudomonadota</taxon>
        <taxon>Gammaproteobacteria</taxon>
        <taxon>Oceanospirillales</taxon>
        <taxon>Halomonadaceae</taxon>
        <taxon>Modicisalibacter</taxon>
    </lineage>
</organism>
<dbReference type="Pfam" id="PF10110">
    <property type="entry name" value="GPDPase_memb"/>
    <property type="match status" value="1"/>
</dbReference>
<dbReference type="RefSeq" id="WP_134017038.1">
    <property type="nucleotide sequence ID" value="NZ_SOEC01000004.1"/>
</dbReference>
<sequence length="610" mass="67722">MSEKSSPSLTLHRLFADVMATLRDHWRPLVAYHLFFTLLAATLLLPASASTLAALLRRIGRPVLTNDQLLDIVLSPAGLVWALAVVAFTFLILFLQQAGMLLITAHPGGNRYRMALDVSWGVVQRFLALCVLTLVKVGTQLLLALPFLLVLVWLYEVLLGHYESYYVVQAKPQELWWFLTLAGLLAMLWLWLASRLYLRWALALPVLMLEGLPVRQALARSHQLTNGIKARLSVPVAIPLVAILLLPTLITALFDTLVTPLLQWLPERVGVLIPAMLLYLTLYGLLALAGTFVGLAFNSMLVGCLYLRLAHRQPKPPSPRKGSHPGWVAWGAEALVLAFALYQASSILNSFEIHDRVLVTAHRGSSMKAPENTLAAIEEAITDGADYVEIDVRLTADGTVVLSHDNSLRRLTGLDRDIDEMTLEEVKEVDVGSWFGEVFAGQPIPTLDEVLRLTRDRIKLYIELKPAPGDMQSLVAAVIERLPEARHDDVIVASLSPQVIREVKRQAPQLRTTLFAQFVVRGGLDTSIIDALGLRHNRVTPESAAVAHRLGYQLHAWTVNSRSEMSRMIDLGVDNIITDRPDVLAEVLAERDTLSDGELLLVKLRNWLHS</sequence>
<dbReference type="AlphaFoldDB" id="A0A4V6QAU7"/>
<feature type="transmembrane region" description="Helical" evidence="1">
    <location>
        <begin position="327"/>
        <end position="344"/>
    </location>
</feature>
<accession>A0A4V6QAU7</accession>
<feature type="transmembrane region" description="Helical" evidence="1">
    <location>
        <begin position="175"/>
        <end position="198"/>
    </location>
</feature>
<proteinExistence type="predicted"/>
<feature type="transmembrane region" description="Helical" evidence="1">
    <location>
        <begin position="126"/>
        <end position="155"/>
    </location>
</feature>
<keyword evidence="1" id="KW-0812">Transmembrane</keyword>
<dbReference type="PANTHER" id="PTHR46211">
    <property type="entry name" value="GLYCEROPHOSPHORYL DIESTER PHOSPHODIESTERASE"/>
    <property type="match status" value="1"/>
</dbReference>
<reference evidence="3 4" key="1">
    <citation type="submission" date="2019-03" db="EMBL/GenBank/DDBJ databases">
        <title>Freshwater and sediment microbial communities from various areas in North America, analyzing microbe dynamics in response to fracking.</title>
        <authorList>
            <person name="Lamendella R."/>
        </authorList>
    </citation>
    <scope>NUCLEOTIDE SEQUENCE [LARGE SCALE GENOMIC DNA]</scope>
    <source>
        <strain evidence="3 4">6_TX</strain>
    </source>
</reference>
<dbReference type="PANTHER" id="PTHR46211:SF14">
    <property type="entry name" value="GLYCEROPHOSPHODIESTER PHOSPHODIESTERASE"/>
    <property type="match status" value="1"/>
</dbReference>